<keyword evidence="3" id="KW-1185">Reference proteome</keyword>
<feature type="signal peptide" evidence="1">
    <location>
        <begin position="1"/>
        <end position="22"/>
    </location>
</feature>
<evidence type="ECO:0000256" key="1">
    <source>
        <dbReference type="SAM" id="SignalP"/>
    </source>
</evidence>
<proteinExistence type="predicted"/>
<organism evidence="2 3">
    <name type="scientific">Malonomonas rubra DSM 5091</name>
    <dbReference type="NCBI Taxonomy" id="1122189"/>
    <lineage>
        <taxon>Bacteria</taxon>
        <taxon>Pseudomonadati</taxon>
        <taxon>Thermodesulfobacteriota</taxon>
        <taxon>Desulfuromonadia</taxon>
        <taxon>Desulfuromonadales</taxon>
        <taxon>Geopsychrobacteraceae</taxon>
        <taxon>Malonomonas</taxon>
    </lineage>
</organism>
<dbReference type="RefSeq" id="WP_072906145.1">
    <property type="nucleotide sequence ID" value="NZ_FQZT01000002.1"/>
</dbReference>
<evidence type="ECO:0000313" key="2">
    <source>
        <dbReference type="EMBL" id="SHI81998.1"/>
    </source>
</evidence>
<name>A0A1M6E9P0_MALRU</name>
<dbReference type="Proteomes" id="UP000184171">
    <property type="component" value="Unassembled WGS sequence"/>
</dbReference>
<dbReference type="EMBL" id="FQZT01000002">
    <property type="protein sequence ID" value="SHI81998.1"/>
    <property type="molecule type" value="Genomic_DNA"/>
</dbReference>
<dbReference type="AlphaFoldDB" id="A0A1M6E9P0"/>
<feature type="chain" id="PRO_5012906581" evidence="1">
    <location>
        <begin position="23"/>
        <end position="76"/>
    </location>
</feature>
<accession>A0A1M6E9P0</accession>
<keyword evidence="1" id="KW-0732">Signal</keyword>
<sequence>MKKVTLLLVCGLVLLAAGSVFAKSEWAKYQVNPVPDDVNVPKVALDENTGLLNCCFCHGPDVKHAGPQLPYCAEGE</sequence>
<reference evidence="2 3" key="1">
    <citation type="submission" date="2016-11" db="EMBL/GenBank/DDBJ databases">
        <authorList>
            <person name="Jaros S."/>
            <person name="Januszkiewicz K."/>
            <person name="Wedrychowicz H."/>
        </authorList>
    </citation>
    <scope>NUCLEOTIDE SEQUENCE [LARGE SCALE GENOMIC DNA]</scope>
    <source>
        <strain evidence="2 3">DSM 5091</strain>
    </source>
</reference>
<evidence type="ECO:0000313" key="3">
    <source>
        <dbReference type="Proteomes" id="UP000184171"/>
    </source>
</evidence>
<gene>
    <name evidence="2" type="ORF">SAMN02745165_00989</name>
</gene>
<protein>
    <submittedName>
        <fullName evidence="2">Uncharacterized protein</fullName>
    </submittedName>
</protein>